<proteinExistence type="predicted"/>
<dbReference type="Gene3D" id="3.40.50.300">
    <property type="entry name" value="P-loop containing nucleotide triphosphate hydrolases"/>
    <property type="match status" value="1"/>
</dbReference>
<organism evidence="2 3">
    <name type="scientific">Mariprofundus aestuarium</name>
    <dbReference type="NCBI Taxonomy" id="1921086"/>
    <lineage>
        <taxon>Bacteria</taxon>
        <taxon>Pseudomonadati</taxon>
        <taxon>Pseudomonadota</taxon>
        <taxon>Candidatius Mariprofundia</taxon>
        <taxon>Mariprofundales</taxon>
        <taxon>Mariprofundaceae</taxon>
        <taxon>Mariprofundus</taxon>
    </lineage>
</organism>
<dbReference type="KEGG" id="maes:Ga0123461_1438"/>
<dbReference type="RefSeq" id="WP_100277693.1">
    <property type="nucleotide sequence ID" value="NZ_CP018799.1"/>
</dbReference>
<dbReference type="OrthoDB" id="9761147at2"/>
<reference evidence="2 3" key="1">
    <citation type="submission" date="2016-12" db="EMBL/GenBank/DDBJ databases">
        <title>Isolation and genomic insights into novel planktonic Zetaproteobacteria from stratified waters of the Chesapeake Bay.</title>
        <authorList>
            <person name="McAllister S.M."/>
            <person name="Kato S."/>
            <person name="Chan C.S."/>
            <person name="Chiu B.K."/>
            <person name="Field E.K."/>
        </authorList>
    </citation>
    <scope>NUCLEOTIDE SEQUENCE [LARGE SCALE GENOMIC DNA]</scope>
    <source>
        <strain evidence="2 3">CP-5</strain>
    </source>
</reference>
<dbReference type="InterPro" id="IPR011604">
    <property type="entry name" value="PDDEXK-like_dom_sf"/>
</dbReference>
<dbReference type="AlphaFoldDB" id="A0A2K8KYK7"/>
<evidence type="ECO:0000313" key="3">
    <source>
        <dbReference type="Proteomes" id="UP000231701"/>
    </source>
</evidence>
<dbReference type="Gene3D" id="3.90.320.10">
    <property type="match status" value="1"/>
</dbReference>
<accession>A0A2K8KYK7</accession>
<gene>
    <name evidence="2" type="ORF">Ga0123461_1438</name>
</gene>
<dbReference type="EMBL" id="CP018799">
    <property type="protein sequence ID" value="ATX79852.1"/>
    <property type="molecule type" value="Genomic_DNA"/>
</dbReference>
<evidence type="ECO:0000259" key="1">
    <source>
        <dbReference type="Pfam" id="PF12705"/>
    </source>
</evidence>
<dbReference type="InterPro" id="IPR019925">
    <property type="entry name" value="DNA_repair_protein_predicted"/>
</dbReference>
<dbReference type="Gene3D" id="1.10.486.10">
    <property type="entry name" value="PCRA, domain 4"/>
    <property type="match status" value="1"/>
</dbReference>
<dbReference type="InterPro" id="IPR027417">
    <property type="entry name" value="P-loop_NTPase"/>
</dbReference>
<evidence type="ECO:0000313" key="2">
    <source>
        <dbReference type="EMBL" id="ATX79852.1"/>
    </source>
</evidence>
<feature type="domain" description="PD-(D/E)XK endonuclease-like" evidence="1">
    <location>
        <begin position="610"/>
        <end position="876"/>
    </location>
</feature>
<sequence length="890" mass="99790">MQPSLFDVTPPIGEIAAADVTAALEKGALLLTASATHAIDWKRRITTASVSPVSPTPCVSSWQEWISELVESDTSLPVTLNRMQEMQLWEQVIRADLSDGSQSLSSIRGLARHAREAWAIMQQYRIPLSELEHAGEEAESLLRWVREMKTSLQEERLNGRLLAADQVELLLPRIHQLIDFKMILLDGFEAFSPQQDAIMQAFLRAGVRLQKVRPEPPSDVVPAVISCPDELAELNHISGRITDILSQSPQARIALLTSDAISDLSPLKRKLTEALIPEDVDNPAIALQAVTMPGERLTEGAMIKQLLFVLGLAGESNISFSDFSRLLFLPWLKGYESERFARAELDRVLRQQNRHHISLSSLLESQLLDNLPELAAALTSLIQWKASRQRPSEWVKRVHKLLQDTGFVPSGFGEVLRSNDEIRLINSFRDALGSLVSLDAVNETMSWSRLLSMLRSADAKVRAEVCHPNVVVMPLDQVVGLRFDYIFVAGLEEQVFPMNARTLALLPLPVQQKYAISMSQATLAFESSRFIWQQLLAAAPHIEISYALQRGEQESRLSPFARGAVERECESEAVSQRDRLELEFYEDAPALPLQDQEQRGGGTALIKDQSACPFKAFARHRLMIRELGDSSPGIEPSTKGSLLHLALEFIWTRLQTAERLQVLDEESRRDLIDEAITSAWQQNRASVPASLREIEVRRMQSVLFEWLELESSRPPFQLLSIEKPYRLLLPEQGSRQFPISIKADRIDRDAHGRRILIDYKTGAKQSVSKWVGERIEEPQLPLYAMAADLGEDDAVSYARVRSGEMGFEGLAAEDIGIRGITPCDGKRNSPDDWSLLLQSWRENINALAEEFAQGRCDVSPRDEQACNYCGLEAVCRIEETGFDRDAGDES</sequence>
<dbReference type="Proteomes" id="UP000231701">
    <property type="component" value="Chromosome"/>
</dbReference>
<dbReference type="InterPro" id="IPR038726">
    <property type="entry name" value="PDDEXK_AddAB-type"/>
</dbReference>
<dbReference type="SUPFAM" id="SSF52540">
    <property type="entry name" value="P-loop containing nucleoside triphosphate hydrolases"/>
    <property type="match status" value="1"/>
</dbReference>
<dbReference type="NCBIfam" id="TIGR03623">
    <property type="entry name" value="probable DNA repair protein"/>
    <property type="match status" value="1"/>
</dbReference>
<keyword evidence="3" id="KW-1185">Reference proteome</keyword>
<dbReference type="Pfam" id="PF12705">
    <property type="entry name" value="PDDEXK_1"/>
    <property type="match status" value="1"/>
</dbReference>
<protein>
    <submittedName>
        <fullName evidence="2">Putative DNA repair protein</fullName>
    </submittedName>
</protein>
<name>A0A2K8KYK7_MARES</name>